<evidence type="ECO:0000313" key="1">
    <source>
        <dbReference type="EMBL" id="MCM1990055.1"/>
    </source>
</evidence>
<dbReference type="SUPFAM" id="SSF50814">
    <property type="entry name" value="Lipocalins"/>
    <property type="match status" value="1"/>
</dbReference>
<proteinExistence type="predicted"/>
<dbReference type="Proteomes" id="UP001056429">
    <property type="component" value="Unassembled WGS sequence"/>
</dbReference>
<dbReference type="Gene3D" id="2.40.128.20">
    <property type="match status" value="1"/>
</dbReference>
<comment type="caution">
    <text evidence="1">The sequence shown here is derived from an EMBL/GenBank/DDBJ whole genome shotgun (WGS) entry which is preliminary data.</text>
</comment>
<reference evidence="1" key="1">
    <citation type="journal article" date="2021" name="mSystems">
        <title>Bacteria and Archaea Synergistically Convert Glycine Betaine to Biogenic Methane in the Formosa Cold Seep of the South China Sea.</title>
        <authorList>
            <person name="Li L."/>
            <person name="Zhang W."/>
            <person name="Zhang S."/>
            <person name="Song L."/>
            <person name="Sun Q."/>
            <person name="Zhang H."/>
            <person name="Xiang H."/>
            <person name="Dong X."/>
        </authorList>
    </citation>
    <scope>NUCLEOTIDE SEQUENCE</scope>
    <source>
        <strain evidence="1">ZWT</strain>
    </source>
</reference>
<protein>
    <submittedName>
        <fullName evidence="1">DUF1934 domain-containing protein</fullName>
    </submittedName>
</protein>
<organism evidence="1 2">
    <name type="scientific">Oceanirhabdus seepicola</name>
    <dbReference type="NCBI Taxonomy" id="2828781"/>
    <lineage>
        <taxon>Bacteria</taxon>
        <taxon>Bacillati</taxon>
        <taxon>Bacillota</taxon>
        <taxon>Clostridia</taxon>
        <taxon>Eubacteriales</taxon>
        <taxon>Clostridiaceae</taxon>
        <taxon>Oceanirhabdus</taxon>
    </lineage>
</organism>
<dbReference type="InterPro" id="IPR015231">
    <property type="entry name" value="DUF1934"/>
</dbReference>
<accession>A0A9J6NZT7</accession>
<gene>
    <name evidence="1" type="ORF">KDK92_09895</name>
</gene>
<reference evidence="1" key="2">
    <citation type="submission" date="2021-04" db="EMBL/GenBank/DDBJ databases">
        <authorList>
            <person name="Dong X."/>
        </authorList>
    </citation>
    <scope>NUCLEOTIDE SEQUENCE</scope>
    <source>
        <strain evidence="1">ZWT</strain>
    </source>
</reference>
<keyword evidence="2" id="KW-1185">Reference proteome</keyword>
<sequence length="138" mass="15686">MKKSAVISVVSKQSGNDEEKIEVVTPGVFYEKDGKFYVIYEETEISGMQGTRTTIKVEEDQFTLIRKGTTNTRMLFKEKHNDFIMYQTPHGMLQLSINIKKLSIDVDENGGNIEAVYNMGISGEESIRTELNVKIKLQ</sequence>
<dbReference type="RefSeq" id="WP_250859100.1">
    <property type="nucleotide sequence ID" value="NZ_JAGSOJ010000002.1"/>
</dbReference>
<dbReference type="AlphaFoldDB" id="A0A9J6NZT7"/>
<dbReference type="Pfam" id="PF09148">
    <property type="entry name" value="DUF1934"/>
    <property type="match status" value="1"/>
</dbReference>
<dbReference type="InterPro" id="IPR012674">
    <property type="entry name" value="Calycin"/>
</dbReference>
<dbReference type="EMBL" id="JAGSOJ010000002">
    <property type="protein sequence ID" value="MCM1990055.1"/>
    <property type="molecule type" value="Genomic_DNA"/>
</dbReference>
<evidence type="ECO:0000313" key="2">
    <source>
        <dbReference type="Proteomes" id="UP001056429"/>
    </source>
</evidence>
<name>A0A9J6NZT7_9CLOT</name>